<keyword evidence="4" id="KW-1185">Reference proteome</keyword>
<dbReference type="AlphaFoldDB" id="A0A918IH22"/>
<feature type="coiled-coil region" evidence="1">
    <location>
        <begin position="197"/>
        <end position="247"/>
    </location>
</feature>
<name>A0A918IH22_9ACTN</name>
<reference evidence="3" key="2">
    <citation type="submission" date="2020-09" db="EMBL/GenBank/DDBJ databases">
        <authorList>
            <person name="Sun Q."/>
            <person name="Ohkuma M."/>
        </authorList>
    </citation>
    <scope>NUCLEOTIDE SEQUENCE</scope>
    <source>
        <strain evidence="3">JCM 4369</strain>
    </source>
</reference>
<evidence type="ECO:0000256" key="1">
    <source>
        <dbReference type="SAM" id="Coils"/>
    </source>
</evidence>
<keyword evidence="1" id="KW-0175">Coiled coil</keyword>
<proteinExistence type="predicted"/>
<reference evidence="3" key="1">
    <citation type="journal article" date="2014" name="Int. J. Syst. Evol. Microbiol.">
        <title>Complete genome sequence of Corynebacterium casei LMG S-19264T (=DSM 44701T), isolated from a smear-ripened cheese.</title>
        <authorList>
            <consortium name="US DOE Joint Genome Institute (JGI-PGF)"/>
            <person name="Walter F."/>
            <person name="Albersmeier A."/>
            <person name="Kalinowski J."/>
            <person name="Ruckert C."/>
        </authorList>
    </citation>
    <scope>NUCLEOTIDE SEQUENCE</scope>
    <source>
        <strain evidence="3">JCM 4369</strain>
    </source>
</reference>
<accession>A0A918IH22</accession>
<evidence type="ECO:0000256" key="2">
    <source>
        <dbReference type="SAM" id="MobiDB-lite"/>
    </source>
</evidence>
<dbReference type="RefSeq" id="WP_191876601.1">
    <property type="nucleotide sequence ID" value="NZ_BMTD01000015.1"/>
</dbReference>
<protein>
    <submittedName>
        <fullName evidence="3">Uncharacterized protein</fullName>
    </submittedName>
</protein>
<evidence type="ECO:0000313" key="4">
    <source>
        <dbReference type="Proteomes" id="UP000618795"/>
    </source>
</evidence>
<feature type="region of interest" description="Disordered" evidence="2">
    <location>
        <begin position="312"/>
        <end position="340"/>
    </location>
</feature>
<evidence type="ECO:0000313" key="3">
    <source>
        <dbReference type="EMBL" id="GGV13101.1"/>
    </source>
</evidence>
<comment type="caution">
    <text evidence="3">The sequence shown here is derived from an EMBL/GenBank/DDBJ whole genome shotgun (WGS) entry which is preliminary data.</text>
</comment>
<sequence>MSETYVLPTLVKGPFPLPARELVVNVGWLAVVFRNGVPCRVCRPGRHSSLVGLFTGRRLPVTGELSVVLFDNAPQTVQMAADAVRLADARKIGVTAVAVVRPRWSADPESLLDVAARYGVLSHRYGEAAGFQLDADFRAWARRLLRERGHDDVHLAADSRSALTGPHGAAGPATGPGEGLLVVERFVHVVVTPDPVVVAIEREHDKVDIKAAALEAKVALEPLAAALRELRGRNEDHLARARGLRRAELDVDTAAVYGVIPLFIRDPKAATEVVKTRWQVLNGLLNEYADMLPFAAEELGVTPTQLLQSLAQGRVPTADRDAGPSSPDEIGQLDERRRPA</sequence>
<gene>
    <name evidence="3" type="ORF">GCM10010260_60050</name>
</gene>
<organism evidence="3 4">
    <name type="scientific">Streptomyces filipinensis</name>
    <dbReference type="NCBI Taxonomy" id="66887"/>
    <lineage>
        <taxon>Bacteria</taxon>
        <taxon>Bacillati</taxon>
        <taxon>Actinomycetota</taxon>
        <taxon>Actinomycetes</taxon>
        <taxon>Kitasatosporales</taxon>
        <taxon>Streptomycetaceae</taxon>
        <taxon>Streptomyces</taxon>
    </lineage>
</organism>
<dbReference type="Proteomes" id="UP000618795">
    <property type="component" value="Unassembled WGS sequence"/>
</dbReference>
<dbReference type="EMBL" id="BMTD01000015">
    <property type="protein sequence ID" value="GGV13101.1"/>
    <property type="molecule type" value="Genomic_DNA"/>
</dbReference>